<reference evidence="3" key="1">
    <citation type="submission" date="2009-10" db="EMBL/GenBank/DDBJ databases">
        <title>Diversity of trophic interactions inside an arsenic-rich microbial ecosystem.</title>
        <authorList>
            <person name="Bertin P.N."/>
            <person name="Heinrich-Salmeron A."/>
            <person name="Pelletier E."/>
            <person name="Goulhen-Chollet F."/>
            <person name="Arsene-Ploetze F."/>
            <person name="Gallien S."/>
            <person name="Calteau A."/>
            <person name="Vallenet D."/>
            <person name="Casiot C."/>
            <person name="Chane-Woon-Ming B."/>
            <person name="Giloteaux L."/>
            <person name="Barakat M."/>
            <person name="Bonnefoy V."/>
            <person name="Bruneel O."/>
            <person name="Chandler M."/>
            <person name="Cleiss J."/>
            <person name="Duran R."/>
            <person name="Elbaz-Poulichet F."/>
            <person name="Fonknechten N."/>
            <person name="Lauga B."/>
            <person name="Mornico D."/>
            <person name="Ortet P."/>
            <person name="Schaeffer C."/>
            <person name="Siguier P."/>
            <person name="Alexander Thil Smith A."/>
            <person name="Van Dorsselaer A."/>
            <person name="Weissenbach J."/>
            <person name="Medigue C."/>
            <person name="Le Paslier D."/>
        </authorList>
    </citation>
    <scope>NUCLEOTIDE SEQUENCE</scope>
</reference>
<feature type="domain" description="GGDEF" evidence="2">
    <location>
        <begin position="254"/>
        <end position="382"/>
    </location>
</feature>
<dbReference type="GO" id="GO:0043709">
    <property type="term" value="P:cell adhesion involved in single-species biofilm formation"/>
    <property type="evidence" value="ECO:0007669"/>
    <property type="project" value="TreeGrafter"/>
</dbReference>
<dbReference type="InterPro" id="IPR029787">
    <property type="entry name" value="Nucleotide_cyclase"/>
</dbReference>
<keyword evidence="1" id="KW-0472">Membrane</keyword>
<dbReference type="SUPFAM" id="SSF55073">
    <property type="entry name" value="Nucleotide cyclase"/>
    <property type="match status" value="1"/>
</dbReference>
<name>E6QTK1_9ZZZZ</name>
<dbReference type="FunFam" id="3.30.70.270:FF:000001">
    <property type="entry name" value="Diguanylate cyclase domain protein"/>
    <property type="match status" value="1"/>
</dbReference>
<feature type="transmembrane region" description="Helical" evidence="1">
    <location>
        <begin position="164"/>
        <end position="182"/>
    </location>
</feature>
<proteinExistence type="predicted"/>
<dbReference type="InterPro" id="IPR000160">
    <property type="entry name" value="GGDEF_dom"/>
</dbReference>
<dbReference type="CDD" id="cd01949">
    <property type="entry name" value="GGDEF"/>
    <property type="match status" value="1"/>
</dbReference>
<organism evidence="3">
    <name type="scientific">mine drainage metagenome</name>
    <dbReference type="NCBI Taxonomy" id="410659"/>
    <lineage>
        <taxon>unclassified sequences</taxon>
        <taxon>metagenomes</taxon>
        <taxon>ecological metagenomes</taxon>
    </lineage>
</organism>
<dbReference type="GO" id="GO:1902201">
    <property type="term" value="P:negative regulation of bacterial-type flagellum-dependent cell motility"/>
    <property type="evidence" value="ECO:0007669"/>
    <property type="project" value="TreeGrafter"/>
</dbReference>
<keyword evidence="1" id="KW-1133">Transmembrane helix</keyword>
<feature type="transmembrane region" description="Helical" evidence="1">
    <location>
        <begin position="194"/>
        <end position="214"/>
    </location>
</feature>
<dbReference type="GO" id="GO:0052621">
    <property type="term" value="F:diguanylate cyclase activity"/>
    <property type="evidence" value="ECO:0007669"/>
    <property type="project" value="TreeGrafter"/>
</dbReference>
<dbReference type="PANTHER" id="PTHR45138:SF24">
    <property type="entry name" value="DIGUANYLATE CYCLASE DGCC-RELATED"/>
    <property type="match status" value="1"/>
</dbReference>
<comment type="caution">
    <text evidence="3">The sequence shown here is derived from an EMBL/GenBank/DDBJ whole genome shotgun (WGS) entry which is preliminary data.</text>
</comment>
<dbReference type="SMART" id="SM00267">
    <property type="entry name" value="GGDEF"/>
    <property type="match status" value="1"/>
</dbReference>
<dbReference type="PROSITE" id="PS50887">
    <property type="entry name" value="GGDEF"/>
    <property type="match status" value="1"/>
</dbReference>
<dbReference type="Pfam" id="PF00990">
    <property type="entry name" value="GGDEF"/>
    <property type="match status" value="1"/>
</dbReference>
<feature type="transmembrane region" description="Helical" evidence="1">
    <location>
        <begin position="134"/>
        <end position="157"/>
    </location>
</feature>
<gene>
    <name evidence="3" type="ORF">CARN7_1357</name>
</gene>
<feature type="transmembrane region" description="Helical" evidence="1">
    <location>
        <begin position="50"/>
        <end position="70"/>
    </location>
</feature>
<feature type="transmembrane region" description="Helical" evidence="1">
    <location>
        <begin position="107"/>
        <end position="128"/>
    </location>
</feature>
<evidence type="ECO:0000256" key="1">
    <source>
        <dbReference type="SAM" id="Phobius"/>
    </source>
</evidence>
<protein>
    <submittedName>
        <fullName evidence="3">FOG: GGDEF domain</fullName>
    </submittedName>
</protein>
<dbReference type="AlphaFoldDB" id="E6QTK1"/>
<dbReference type="InterPro" id="IPR050469">
    <property type="entry name" value="Diguanylate_Cyclase"/>
</dbReference>
<dbReference type="InterPro" id="IPR043128">
    <property type="entry name" value="Rev_trsase/Diguanyl_cyclase"/>
</dbReference>
<dbReference type="EMBL" id="CABR01000090">
    <property type="protein sequence ID" value="CBI10573.1"/>
    <property type="molecule type" value="Genomic_DNA"/>
</dbReference>
<dbReference type="Gene3D" id="3.30.70.270">
    <property type="match status" value="1"/>
</dbReference>
<accession>E6QTK1</accession>
<dbReference type="GO" id="GO:0005886">
    <property type="term" value="C:plasma membrane"/>
    <property type="evidence" value="ECO:0007669"/>
    <property type="project" value="TreeGrafter"/>
</dbReference>
<evidence type="ECO:0000259" key="2">
    <source>
        <dbReference type="PROSITE" id="PS50887"/>
    </source>
</evidence>
<sequence length="382" mass="42815">MMAFWTYVKIQLGQFFFVGPGELRDFLSSTRHSALFSHYRARFILSRVRMMVAVFAVLTPLWMAIDFSVFPGKVAFFLAGGRIVATILFAFLAIFCRCGPKMGNARLAVGILLAVPTSFFLFSRWLLAGVQLNAFGTALASGYTFLPFVLATGLALFPFVALETMLFSVPMLIVFLISEFAHGHGILPGLNDLVVFWLLLLISAVSSMASLSQLQLMKSLFKRSSVDPLTRLLNRRSGEQFLQLQLAQAKRQKFPLTLAFIDLDNFKTINDLYGHEMGDAILLHVADQLQSAVRVGDVLIRWGGEEFLIVMPYATLEQAEKRLTDITRSRILQRPDGTPLTWSGGLAQWPRDSVHDWQELVSLADTRMYHAKESGKAKMMSQ</sequence>
<dbReference type="PANTHER" id="PTHR45138">
    <property type="entry name" value="REGULATORY COMPONENTS OF SENSORY TRANSDUCTION SYSTEM"/>
    <property type="match status" value="1"/>
</dbReference>
<keyword evidence="1" id="KW-0812">Transmembrane</keyword>
<evidence type="ECO:0000313" key="3">
    <source>
        <dbReference type="EMBL" id="CBI10573.1"/>
    </source>
</evidence>
<feature type="transmembrane region" description="Helical" evidence="1">
    <location>
        <begin position="76"/>
        <end position="95"/>
    </location>
</feature>
<dbReference type="NCBIfam" id="TIGR00254">
    <property type="entry name" value="GGDEF"/>
    <property type="match status" value="1"/>
</dbReference>